<accession>A0ABX2B5R5</accession>
<proteinExistence type="predicted"/>
<evidence type="ECO:0000313" key="1">
    <source>
        <dbReference type="EMBL" id="NPE25732.1"/>
    </source>
</evidence>
<dbReference type="Proteomes" id="UP000820977">
    <property type="component" value="Unassembled WGS sequence"/>
</dbReference>
<comment type="caution">
    <text evidence="1">The sequence shown here is derived from an EMBL/GenBank/DDBJ whole genome shotgun (WGS) entry which is preliminary data.</text>
</comment>
<organism evidence="1 2">
    <name type="scientific">Xylanibacter caecicola</name>
    <dbReference type="NCBI Taxonomy" id="2736294"/>
    <lineage>
        <taxon>Bacteria</taxon>
        <taxon>Pseudomonadati</taxon>
        <taxon>Bacteroidota</taxon>
        <taxon>Bacteroidia</taxon>
        <taxon>Bacteroidales</taxon>
        <taxon>Prevotellaceae</taxon>
        <taxon>Xylanibacter</taxon>
    </lineage>
</organism>
<reference evidence="1 2" key="1">
    <citation type="submission" date="2020-05" db="EMBL/GenBank/DDBJ databases">
        <title>Distinct polysaccharide utilization as determinants for interspecies competition between intestinal Prevotella spp.</title>
        <authorList>
            <person name="Galvez E.J.C."/>
            <person name="Iljazovic A."/>
            <person name="Strowig T."/>
        </authorList>
    </citation>
    <scope>NUCLEOTIDE SEQUENCE [LARGE SCALE GENOMIC DNA]</scope>
    <source>
        <strain evidence="1 2">PCHR</strain>
    </source>
</reference>
<evidence type="ECO:0000313" key="2">
    <source>
        <dbReference type="Proteomes" id="UP000820977"/>
    </source>
</evidence>
<gene>
    <name evidence="1" type="ORF">HPS54_09440</name>
</gene>
<sequence>MSERIAGRFAIFRNNKKYRLLQFRCKKWKEYLSTNDHIGFDESDWVRLVLPEKRILTGIYKLIFKHFLSYTKWVEYTYKLYSNRYTRKFAKELFTTPIPKDFEVWEYDNISGRMYAPNGSEIPYLHFLFFKKTKYLETDKYWKGDYWMLQNYGLDNLRKILFSLNGVVGKQ</sequence>
<protein>
    <submittedName>
        <fullName evidence="1">Uncharacterized protein</fullName>
    </submittedName>
</protein>
<name>A0ABX2B5R5_9BACT</name>
<keyword evidence="2" id="KW-1185">Reference proteome</keyword>
<dbReference type="EMBL" id="JABKKJ010000016">
    <property type="protein sequence ID" value="NPE25732.1"/>
    <property type="molecule type" value="Genomic_DNA"/>
</dbReference>